<sequence length="161" mass="17942">MAKKFVFGETKVAKTSEEIREHSESKTEAALTNDTPVADAPATENTSATSKPEDENKQNETTSVKETSNTQQEDSEPSVPLESEEQKTESTKKPMTATKNRKSKNTASRFALNGMKTENGIVVNVPMDDYMQLMMLKIQTGRTLKDLALQAIHEFVLRNKM</sequence>
<protein>
    <submittedName>
        <fullName evidence="2">Arc-like DNA binding domain protein</fullName>
    </submittedName>
</protein>
<evidence type="ECO:0000256" key="1">
    <source>
        <dbReference type="SAM" id="MobiDB-lite"/>
    </source>
</evidence>
<dbReference type="EMBL" id="BK015544">
    <property type="protein sequence ID" value="DAE12145.1"/>
    <property type="molecule type" value="Genomic_DNA"/>
</dbReference>
<name>A0A8S5Q001_9CAUD</name>
<reference evidence="2" key="1">
    <citation type="journal article" date="2021" name="Proc. Natl. Acad. Sci. U.S.A.">
        <title>A Catalog of Tens of Thousands of Viruses from Human Metagenomes Reveals Hidden Associations with Chronic Diseases.</title>
        <authorList>
            <person name="Tisza M.J."/>
            <person name="Buck C.B."/>
        </authorList>
    </citation>
    <scope>NUCLEOTIDE SEQUENCE</scope>
    <source>
        <strain evidence="2">CtMOb8</strain>
    </source>
</reference>
<feature type="compositionally biased region" description="Basic and acidic residues" evidence="1">
    <location>
        <begin position="11"/>
        <end position="27"/>
    </location>
</feature>
<feature type="compositionally biased region" description="Polar residues" evidence="1">
    <location>
        <begin position="59"/>
        <end position="72"/>
    </location>
</feature>
<feature type="region of interest" description="Disordered" evidence="1">
    <location>
        <begin position="1"/>
        <end position="109"/>
    </location>
</feature>
<evidence type="ECO:0000313" key="2">
    <source>
        <dbReference type="EMBL" id="DAE12145.1"/>
    </source>
</evidence>
<organism evidence="2">
    <name type="scientific">Siphoviridae sp. ctMOb8</name>
    <dbReference type="NCBI Taxonomy" id="2825460"/>
    <lineage>
        <taxon>Viruses</taxon>
        <taxon>Duplodnaviria</taxon>
        <taxon>Heunggongvirae</taxon>
        <taxon>Uroviricota</taxon>
        <taxon>Caudoviricetes</taxon>
    </lineage>
</organism>
<proteinExistence type="predicted"/>
<accession>A0A8S5Q001</accession>